<name>A0A4Y8X1Q8_9MICC</name>
<accession>A0A4Y8X1Q8</accession>
<dbReference type="AlphaFoldDB" id="A0A4Y8X1Q8"/>
<gene>
    <name evidence="1" type="ORF">BJ976_000372</name>
</gene>
<reference evidence="1 2" key="1">
    <citation type="submission" date="2020-08" db="EMBL/GenBank/DDBJ databases">
        <title>Sequencing the genomes of 1000 actinobacteria strains.</title>
        <authorList>
            <person name="Klenk H.-P."/>
        </authorList>
    </citation>
    <scope>NUCLEOTIDE SEQUENCE [LARGE SCALE GENOMIC DNA]</scope>
    <source>
        <strain evidence="1 2">DSM 19079</strain>
    </source>
</reference>
<keyword evidence="2" id="KW-1185">Reference proteome</keyword>
<comment type="caution">
    <text evidence="1">The sequence shown here is derived from an EMBL/GenBank/DDBJ whole genome shotgun (WGS) entry which is preliminary data.</text>
</comment>
<keyword evidence="1" id="KW-0378">Hydrolase</keyword>
<evidence type="ECO:0000313" key="1">
    <source>
        <dbReference type="EMBL" id="MBB4882021.1"/>
    </source>
</evidence>
<dbReference type="Proteomes" id="UP000560081">
    <property type="component" value="Unassembled WGS sequence"/>
</dbReference>
<dbReference type="EMBL" id="JACHMC010000001">
    <property type="protein sequence ID" value="MBB4882021.1"/>
    <property type="molecule type" value="Genomic_DNA"/>
</dbReference>
<dbReference type="GO" id="GO:0004519">
    <property type="term" value="F:endonuclease activity"/>
    <property type="evidence" value="ECO:0007669"/>
    <property type="project" value="UniProtKB-KW"/>
</dbReference>
<keyword evidence="1" id="KW-0255">Endonuclease</keyword>
<evidence type="ECO:0000313" key="2">
    <source>
        <dbReference type="Proteomes" id="UP000560081"/>
    </source>
</evidence>
<dbReference type="OrthoDB" id="3234479at2"/>
<keyword evidence="1" id="KW-0540">Nuclease</keyword>
<proteinExistence type="predicted"/>
<organism evidence="1 2">
    <name type="scientific">Micrococcus flavus</name>
    <dbReference type="NCBI Taxonomy" id="384602"/>
    <lineage>
        <taxon>Bacteria</taxon>
        <taxon>Bacillati</taxon>
        <taxon>Actinomycetota</taxon>
        <taxon>Actinomycetes</taxon>
        <taxon>Micrococcales</taxon>
        <taxon>Micrococcaceae</taxon>
        <taxon>Micrococcus</taxon>
    </lineage>
</organism>
<protein>
    <submittedName>
        <fullName evidence="1">Very-short-patch-repair endonuclease</fullName>
    </submittedName>
</protein>
<dbReference type="RefSeq" id="WP_135029798.1">
    <property type="nucleotide sequence ID" value="NZ_BMLA01000003.1"/>
</dbReference>
<sequence length="326" mass="35325">MPRTASPLPAALAGSVFTCAEAESAGVGPDRLRSTAVRRVTQGAHRAVADRPGTWADLGLREPVAELPPEEAAVVVALTRGVASHVTALRLHGMVLPAWLAEDRRLHVSRPHGRGRSGRAGVVTHLRDVPAADVTEVRGIRVTTPERAWADLCSLLRPGQIEPAVVAGDALVRHPWVDGVRTAPVTTPRRLREALDRAGRFKGVRTARAALELVRVGADSPPETELRLALLDAGLPEPRLQVQLVTSTGEQTDADLAIDEARVVLHYDGGHHRTPDQQARDARRDRLWQEAGRLSLSVSVLDRRDGYRGVVRAVLRRWAQVRAGVV</sequence>